<sequence>MLGREPCFIGGRPVFTLLTLSLLSRASQKPTDDFYKTFKANFPQLNQNAAPSTASPRDPVAASEPLESPLNARYVPFSYRRPSIIHAHCIQPTPRAGNDQWAFTASSGFTPSMMDPDSQNFSMFANQMPAYYTPTPGGNNTNTFYQNRPGDMHTPGLGLGMGTPMSMPTSDCALPAGQQFSLPPTFQPHLHHGVPQQQFSIVNPYQMHHSQGFVPQQFPNPAPFDINEAHQSESPIGDTSMDTSIHSQHESPEMLFHTSSMAPPTLPPSADNQFRFHVTLGAQTAMVRHPDEVPVTYLNKGQAYTINVVDTLPQQVSTAPKYRTYVRVSFEDEEQRQKPAACWQLWKEGRGTNEAHQRGGKLQAVEFVESNQSSGAEDPSKPRVELESYSFDGFCVVWTPPAGVTECPLSVRFNFLSTDFSHSKGVKGVPVRLCAKTELINQPTVSAQVSEVCYCRVKLFRDHGAERKLSNDVAHVKKAIDKLNQQIANIEAGMKDGKRKRSGSGSKGAYDQRPGKVLKHKRTWSSGSGGSGGRSSVEDDMHSKLLSLQDMFTSTRPASVLHLKGSEQDDPDLFPIKLTGDSSGLVRTESTETAGWERRSSNAGPPSSIVSPVPSLRSLSGSRLETGMQQPTPITAGSRMNSNDWLARSHSGTKDTHPGAPHQLASPPDTQTVKVKTVSGSLVEAAGIDPTYQAPPERKIKPVACFFVKLLKSEEGSTTDYYRAVYLTTRSLEGLTNAIALKFNMEPTLLHRLTRVTTQGLHVLLDDESVMQLPEGQDMTAEFCESTLDLGASFLKSKREWDAGSTDVQFDNDFGMIDGATTDGYELQLRF</sequence>
<dbReference type="InterPro" id="IPR040167">
    <property type="entry name" value="TF_CP2-like"/>
</dbReference>
<feature type="region of interest" description="Disordered" evidence="6">
    <location>
        <begin position="491"/>
        <end position="539"/>
    </location>
</feature>
<evidence type="ECO:0000256" key="2">
    <source>
        <dbReference type="ARBA" id="ARBA00023015"/>
    </source>
</evidence>
<evidence type="ECO:0000256" key="6">
    <source>
        <dbReference type="SAM" id="MobiDB-lite"/>
    </source>
</evidence>
<dbReference type="OrthoDB" id="7680836at2759"/>
<dbReference type="GO" id="GO:0000978">
    <property type="term" value="F:RNA polymerase II cis-regulatory region sequence-specific DNA binding"/>
    <property type="evidence" value="ECO:0007669"/>
    <property type="project" value="TreeGrafter"/>
</dbReference>
<feature type="region of interest" description="Disordered" evidence="6">
    <location>
        <begin position="46"/>
        <end position="65"/>
    </location>
</feature>
<keyword evidence="10" id="KW-1185">Reference proteome</keyword>
<feature type="compositionally biased region" description="Polar residues" evidence="6">
    <location>
        <begin position="46"/>
        <end position="55"/>
    </location>
</feature>
<feature type="compositionally biased region" description="Polar residues" evidence="6">
    <location>
        <begin position="627"/>
        <end position="644"/>
    </location>
</feature>
<evidence type="ECO:0000256" key="3">
    <source>
        <dbReference type="ARBA" id="ARBA00023125"/>
    </source>
</evidence>
<dbReference type="InterPro" id="IPR007604">
    <property type="entry name" value="CP2"/>
</dbReference>
<evidence type="ECO:0000313" key="9">
    <source>
        <dbReference type="EMBL" id="KAF2723487.1"/>
    </source>
</evidence>
<dbReference type="Pfam" id="PF25416">
    <property type="entry name" value="GRHL1_C"/>
    <property type="match status" value="1"/>
</dbReference>
<evidence type="ECO:0000313" key="10">
    <source>
        <dbReference type="Proteomes" id="UP000799441"/>
    </source>
</evidence>
<feature type="domain" description="Grh/CP2 DB" evidence="8">
    <location>
        <begin position="271"/>
        <end position="520"/>
    </location>
</feature>
<dbReference type="PANTHER" id="PTHR11037:SF20">
    <property type="entry name" value="PROTEIN GRAINYHEAD"/>
    <property type="match status" value="1"/>
</dbReference>
<name>A0A9P4QF02_9PEZI</name>
<feature type="region of interest" description="Disordered" evidence="6">
    <location>
        <begin position="564"/>
        <end position="671"/>
    </location>
</feature>
<gene>
    <name evidence="9" type="ORF">K431DRAFT_325539</name>
</gene>
<keyword evidence="7" id="KW-0732">Signal</keyword>
<dbReference type="GO" id="GO:0005634">
    <property type="term" value="C:nucleus"/>
    <property type="evidence" value="ECO:0007669"/>
    <property type="project" value="UniProtKB-SubCell"/>
</dbReference>
<keyword evidence="2" id="KW-0805">Transcription regulation</keyword>
<keyword evidence="5" id="KW-0539">Nucleus</keyword>
<dbReference type="Pfam" id="PF04516">
    <property type="entry name" value="CP2"/>
    <property type="match status" value="1"/>
</dbReference>
<accession>A0A9P4QF02</accession>
<keyword evidence="4" id="KW-0804">Transcription</keyword>
<protein>
    <recommendedName>
        <fullName evidence="8">Grh/CP2 DB domain-containing protein</fullName>
    </recommendedName>
</protein>
<evidence type="ECO:0000256" key="5">
    <source>
        <dbReference type="ARBA" id="ARBA00023242"/>
    </source>
</evidence>
<dbReference type="GO" id="GO:0001228">
    <property type="term" value="F:DNA-binding transcription activator activity, RNA polymerase II-specific"/>
    <property type="evidence" value="ECO:0007669"/>
    <property type="project" value="TreeGrafter"/>
</dbReference>
<evidence type="ECO:0000256" key="7">
    <source>
        <dbReference type="SAM" id="SignalP"/>
    </source>
</evidence>
<dbReference type="EMBL" id="MU003776">
    <property type="protein sequence ID" value="KAF2723487.1"/>
    <property type="molecule type" value="Genomic_DNA"/>
</dbReference>
<dbReference type="PROSITE" id="PS51968">
    <property type="entry name" value="GRH_CP2_DB"/>
    <property type="match status" value="1"/>
</dbReference>
<comment type="subcellular location">
    <subcellularLocation>
        <location evidence="1">Nucleus</location>
    </subcellularLocation>
</comment>
<feature type="chain" id="PRO_5040412687" description="Grh/CP2 DB domain-containing protein" evidence="7">
    <location>
        <begin position="29"/>
        <end position="831"/>
    </location>
</feature>
<proteinExistence type="predicted"/>
<dbReference type="PANTHER" id="PTHR11037">
    <property type="entry name" value="TRANSCRIPTION FACTOR CP2"/>
    <property type="match status" value="1"/>
</dbReference>
<reference evidence="9" key="1">
    <citation type="journal article" date="2020" name="Stud. Mycol.">
        <title>101 Dothideomycetes genomes: a test case for predicting lifestyles and emergence of pathogens.</title>
        <authorList>
            <person name="Haridas S."/>
            <person name="Albert R."/>
            <person name="Binder M."/>
            <person name="Bloem J."/>
            <person name="Labutti K."/>
            <person name="Salamov A."/>
            <person name="Andreopoulos B."/>
            <person name="Baker S."/>
            <person name="Barry K."/>
            <person name="Bills G."/>
            <person name="Bluhm B."/>
            <person name="Cannon C."/>
            <person name="Castanera R."/>
            <person name="Culley D."/>
            <person name="Daum C."/>
            <person name="Ezra D."/>
            <person name="Gonzalez J."/>
            <person name="Henrissat B."/>
            <person name="Kuo A."/>
            <person name="Liang C."/>
            <person name="Lipzen A."/>
            <person name="Lutzoni F."/>
            <person name="Magnuson J."/>
            <person name="Mondo S."/>
            <person name="Nolan M."/>
            <person name="Ohm R."/>
            <person name="Pangilinan J."/>
            <person name="Park H.-J."/>
            <person name="Ramirez L."/>
            <person name="Alfaro M."/>
            <person name="Sun H."/>
            <person name="Tritt A."/>
            <person name="Yoshinaga Y."/>
            <person name="Zwiers L.-H."/>
            <person name="Turgeon B."/>
            <person name="Goodwin S."/>
            <person name="Spatafora J."/>
            <person name="Crous P."/>
            <person name="Grigoriev I."/>
        </authorList>
    </citation>
    <scope>NUCLEOTIDE SEQUENCE</scope>
    <source>
        <strain evidence="9">CBS 116435</strain>
    </source>
</reference>
<feature type="compositionally biased region" description="Low complexity" evidence="6">
    <location>
        <begin position="604"/>
        <end position="623"/>
    </location>
</feature>
<organism evidence="9 10">
    <name type="scientific">Polychaeton citri CBS 116435</name>
    <dbReference type="NCBI Taxonomy" id="1314669"/>
    <lineage>
        <taxon>Eukaryota</taxon>
        <taxon>Fungi</taxon>
        <taxon>Dikarya</taxon>
        <taxon>Ascomycota</taxon>
        <taxon>Pezizomycotina</taxon>
        <taxon>Dothideomycetes</taxon>
        <taxon>Dothideomycetidae</taxon>
        <taxon>Capnodiales</taxon>
        <taxon>Capnodiaceae</taxon>
        <taxon>Polychaeton</taxon>
    </lineage>
</organism>
<dbReference type="InterPro" id="IPR057520">
    <property type="entry name" value="GRHL1/CP2_C"/>
</dbReference>
<dbReference type="Proteomes" id="UP000799441">
    <property type="component" value="Unassembled WGS sequence"/>
</dbReference>
<keyword evidence="3" id="KW-0238">DNA-binding</keyword>
<dbReference type="AlphaFoldDB" id="A0A9P4QF02"/>
<evidence type="ECO:0000256" key="4">
    <source>
        <dbReference type="ARBA" id="ARBA00023163"/>
    </source>
</evidence>
<feature type="signal peptide" evidence="7">
    <location>
        <begin position="1"/>
        <end position="28"/>
    </location>
</feature>
<evidence type="ECO:0000259" key="8">
    <source>
        <dbReference type="PROSITE" id="PS51968"/>
    </source>
</evidence>
<evidence type="ECO:0000256" key="1">
    <source>
        <dbReference type="ARBA" id="ARBA00004123"/>
    </source>
</evidence>
<comment type="caution">
    <text evidence="9">The sequence shown here is derived from an EMBL/GenBank/DDBJ whole genome shotgun (WGS) entry which is preliminary data.</text>
</comment>